<keyword evidence="4" id="KW-1185">Reference proteome</keyword>
<gene>
    <name evidence="3" type="ORF">J2S55_002192</name>
</gene>
<proteinExistence type="predicted"/>
<evidence type="ECO:0008006" key="5">
    <source>
        <dbReference type="Google" id="ProtNLM"/>
    </source>
</evidence>
<feature type="chain" id="PRO_5047099934" description="Lipoprotein" evidence="2">
    <location>
        <begin position="23"/>
        <end position="294"/>
    </location>
</feature>
<dbReference type="RefSeq" id="WP_306859373.1">
    <property type="nucleotide sequence ID" value="NZ_JAUSRB010000002.1"/>
</dbReference>
<sequence length="294" mass="31232">MKRYIAGLACAATAVLSAPALASTAHAQAADPVTALKSQFGGGRGVSFVDTTKSQGPEGNVVFAKRTGEFQFGASGIIASDQTAQLRIKQQELEELLAATEDAEDTEDAKNETLSKVITGMAKPERVVRVKDTSYVSGGVMGEFLPADKTWVRNPPAPLGLIGSMSQYVNPAEPATLKALLAHATKRAGVYSGKITLAELQKVSPWFRASSPFLPEDRAKSAVSWKLYVGADQLPQRLVTTYSEGKDSSTTVDTRYTGWGSKVTIEAPAADQVAEMKELEKGVKAVATIPLIKN</sequence>
<keyword evidence="2" id="KW-0732">Signal</keyword>
<reference evidence="3 4" key="1">
    <citation type="submission" date="2023-07" db="EMBL/GenBank/DDBJ databases">
        <title>Sequencing the genomes of 1000 actinobacteria strains.</title>
        <authorList>
            <person name="Klenk H.-P."/>
        </authorList>
    </citation>
    <scope>NUCLEOTIDE SEQUENCE [LARGE SCALE GENOMIC DNA]</scope>
    <source>
        <strain evidence="3 4">DSM 44109</strain>
    </source>
</reference>
<feature type="coiled-coil region" evidence="1">
    <location>
        <begin position="79"/>
        <end position="109"/>
    </location>
</feature>
<evidence type="ECO:0000256" key="1">
    <source>
        <dbReference type="SAM" id="Coils"/>
    </source>
</evidence>
<dbReference type="Gene3D" id="2.50.20.20">
    <property type="match status" value="1"/>
</dbReference>
<comment type="caution">
    <text evidence="3">The sequence shown here is derived from an EMBL/GenBank/DDBJ whole genome shotgun (WGS) entry which is preliminary data.</text>
</comment>
<name>A0ABT9R1Z5_9ACTN</name>
<evidence type="ECO:0000313" key="3">
    <source>
        <dbReference type="EMBL" id="MDP9862926.1"/>
    </source>
</evidence>
<keyword evidence="1" id="KW-0175">Coiled coil</keyword>
<dbReference type="EMBL" id="JAUSRB010000002">
    <property type="protein sequence ID" value="MDP9862926.1"/>
    <property type="molecule type" value="Genomic_DNA"/>
</dbReference>
<evidence type="ECO:0000313" key="4">
    <source>
        <dbReference type="Proteomes" id="UP001230426"/>
    </source>
</evidence>
<dbReference type="Proteomes" id="UP001230426">
    <property type="component" value="Unassembled WGS sequence"/>
</dbReference>
<protein>
    <recommendedName>
        <fullName evidence="5">Lipoprotein</fullName>
    </recommendedName>
</protein>
<organism evidence="3 4">
    <name type="scientific">Streptosporangium brasiliense</name>
    <dbReference type="NCBI Taxonomy" id="47480"/>
    <lineage>
        <taxon>Bacteria</taxon>
        <taxon>Bacillati</taxon>
        <taxon>Actinomycetota</taxon>
        <taxon>Actinomycetes</taxon>
        <taxon>Streptosporangiales</taxon>
        <taxon>Streptosporangiaceae</taxon>
        <taxon>Streptosporangium</taxon>
    </lineage>
</organism>
<feature type="signal peptide" evidence="2">
    <location>
        <begin position="1"/>
        <end position="22"/>
    </location>
</feature>
<accession>A0ABT9R1Z5</accession>
<evidence type="ECO:0000256" key="2">
    <source>
        <dbReference type="SAM" id="SignalP"/>
    </source>
</evidence>